<accession>A0A2W2H6V0</accession>
<dbReference type="InterPro" id="IPR051312">
    <property type="entry name" value="Diverse_Substr_Oxidored"/>
</dbReference>
<dbReference type="SUPFAM" id="SSF55447">
    <property type="entry name" value="CO dehydrogenase flavoprotein C-terminal domain-like"/>
    <property type="match status" value="1"/>
</dbReference>
<gene>
    <name evidence="5" type="ORF">C1I98_01325</name>
</gene>
<evidence type="ECO:0000313" key="6">
    <source>
        <dbReference type="Proteomes" id="UP000248544"/>
    </source>
</evidence>
<dbReference type="Pfam" id="PF00941">
    <property type="entry name" value="FAD_binding_5"/>
    <property type="match status" value="1"/>
</dbReference>
<dbReference type="SMART" id="SM01092">
    <property type="entry name" value="CO_deh_flav_C"/>
    <property type="match status" value="1"/>
</dbReference>
<evidence type="ECO:0000256" key="1">
    <source>
        <dbReference type="ARBA" id="ARBA00022630"/>
    </source>
</evidence>
<sequence length="281" mass="28748">MSPHPRTAAEVDRLDPARALLAGGTDLLVRRRAGHQGGPLADVSRLRDAPAPVRRLSDGSIWLSALAPLSVIDRELGGKLPGLRAAIACFASGQIRNRATLGGNLANASPAADGVPPLVVAGAVLRLRGPAGRREIPVTEFATGPGRTRLAPGEWIENIDVPPQPAHAGFRKIAGRRALAISIVSLAWTWDRGPGGALTGVRLAAGAVAPVVVRCPGAEAALEGRAPTPDVVAAAVAALGHDISPISDLRASAGYRRAALAGALTEALTPALTEAPARRNT</sequence>
<dbReference type="GO" id="GO:0016491">
    <property type="term" value="F:oxidoreductase activity"/>
    <property type="evidence" value="ECO:0007669"/>
    <property type="project" value="UniProtKB-KW"/>
</dbReference>
<dbReference type="GO" id="GO:0071949">
    <property type="term" value="F:FAD binding"/>
    <property type="evidence" value="ECO:0007669"/>
    <property type="project" value="InterPro"/>
</dbReference>
<evidence type="ECO:0000256" key="3">
    <source>
        <dbReference type="ARBA" id="ARBA00023002"/>
    </source>
</evidence>
<dbReference type="InterPro" id="IPR005107">
    <property type="entry name" value="CO_DH_flav_C"/>
</dbReference>
<keyword evidence="6" id="KW-1185">Reference proteome</keyword>
<dbReference type="PROSITE" id="PS51387">
    <property type="entry name" value="FAD_PCMH"/>
    <property type="match status" value="1"/>
</dbReference>
<name>A0A2W2H6V0_9ACTN</name>
<dbReference type="Proteomes" id="UP000248544">
    <property type="component" value="Unassembled WGS sequence"/>
</dbReference>
<dbReference type="Gene3D" id="3.30.465.10">
    <property type="match status" value="1"/>
</dbReference>
<dbReference type="InterPro" id="IPR036318">
    <property type="entry name" value="FAD-bd_PCMH-like_sf"/>
</dbReference>
<dbReference type="RefSeq" id="WP_111165195.1">
    <property type="nucleotide sequence ID" value="NZ_POUA01000005.1"/>
</dbReference>
<protein>
    <submittedName>
        <fullName evidence="5">Molybdopterin dehydrogenase</fullName>
    </submittedName>
</protein>
<organism evidence="5 6">
    <name type="scientific">Spongiactinospora gelatinilytica</name>
    <dbReference type="NCBI Taxonomy" id="2666298"/>
    <lineage>
        <taxon>Bacteria</taxon>
        <taxon>Bacillati</taxon>
        <taxon>Actinomycetota</taxon>
        <taxon>Actinomycetes</taxon>
        <taxon>Streptosporangiales</taxon>
        <taxon>Streptosporangiaceae</taxon>
        <taxon>Spongiactinospora</taxon>
    </lineage>
</organism>
<keyword evidence="3" id="KW-0560">Oxidoreductase</keyword>
<dbReference type="InterPro" id="IPR016166">
    <property type="entry name" value="FAD-bd_PCMH"/>
</dbReference>
<evidence type="ECO:0000259" key="4">
    <source>
        <dbReference type="PROSITE" id="PS51387"/>
    </source>
</evidence>
<keyword evidence="1" id="KW-0285">Flavoprotein</keyword>
<dbReference type="PANTHER" id="PTHR42659">
    <property type="entry name" value="XANTHINE DEHYDROGENASE SUBUNIT C-RELATED"/>
    <property type="match status" value="1"/>
</dbReference>
<feature type="domain" description="FAD-binding PCMH-type" evidence="4">
    <location>
        <begin position="1"/>
        <end position="166"/>
    </location>
</feature>
<dbReference type="Gene3D" id="3.30.390.50">
    <property type="entry name" value="CO dehydrogenase flavoprotein, C-terminal domain"/>
    <property type="match status" value="1"/>
</dbReference>
<dbReference type="SUPFAM" id="SSF56176">
    <property type="entry name" value="FAD-binding/transporter-associated domain-like"/>
    <property type="match status" value="1"/>
</dbReference>
<evidence type="ECO:0000256" key="2">
    <source>
        <dbReference type="ARBA" id="ARBA00022827"/>
    </source>
</evidence>
<dbReference type="InterPro" id="IPR016169">
    <property type="entry name" value="FAD-bd_PCMH_sub2"/>
</dbReference>
<dbReference type="InterPro" id="IPR036683">
    <property type="entry name" value="CO_DH_flav_C_dom_sf"/>
</dbReference>
<dbReference type="AlphaFoldDB" id="A0A2W2H6V0"/>
<comment type="caution">
    <text evidence="5">The sequence shown here is derived from an EMBL/GenBank/DDBJ whole genome shotgun (WGS) entry which is preliminary data.</text>
</comment>
<dbReference type="InterPro" id="IPR002346">
    <property type="entry name" value="Mopterin_DH_FAD-bd"/>
</dbReference>
<dbReference type="EMBL" id="POUA01000005">
    <property type="protein sequence ID" value="PZG56411.1"/>
    <property type="molecule type" value="Genomic_DNA"/>
</dbReference>
<keyword evidence="2" id="KW-0274">FAD</keyword>
<dbReference type="Pfam" id="PF03450">
    <property type="entry name" value="CO_deh_flav_C"/>
    <property type="match status" value="1"/>
</dbReference>
<dbReference type="PANTHER" id="PTHR42659:SF2">
    <property type="entry name" value="XANTHINE DEHYDROGENASE SUBUNIT C-RELATED"/>
    <property type="match status" value="1"/>
</dbReference>
<evidence type="ECO:0000313" key="5">
    <source>
        <dbReference type="EMBL" id="PZG56411.1"/>
    </source>
</evidence>
<proteinExistence type="predicted"/>
<reference evidence="5 6" key="1">
    <citation type="submission" date="2018-01" db="EMBL/GenBank/DDBJ databases">
        <title>Draft genome sequence of Sphaerisporangium sp. 7K107.</title>
        <authorList>
            <person name="Sahin N."/>
            <person name="Saygin H."/>
            <person name="Ay H."/>
        </authorList>
    </citation>
    <scope>NUCLEOTIDE SEQUENCE [LARGE SCALE GENOMIC DNA]</scope>
    <source>
        <strain evidence="5 6">7K107</strain>
    </source>
</reference>